<dbReference type="GO" id="GO:0043755">
    <property type="term" value="F:alpha-ribazole phosphatase activity"/>
    <property type="evidence" value="ECO:0007669"/>
    <property type="project" value="UniProtKB-UniRule"/>
</dbReference>
<dbReference type="PIRSF" id="PIRSF000709">
    <property type="entry name" value="6PFK_2-Ptase"/>
    <property type="match status" value="1"/>
</dbReference>
<dbReference type="PANTHER" id="PTHR48100">
    <property type="entry name" value="BROAD-SPECIFICITY PHOSPHATASE YOR283W-RELATED"/>
    <property type="match status" value="1"/>
</dbReference>
<dbReference type="GO" id="GO:0009236">
    <property type="term" value="P:cobalamin biosynthetic process"/>
    <property type="evidence" value="ECO:0007669"/>
    <property type="project" value="UniProtKB-UniRule"/>
</dbReference>
<feature type="active site" description="Proton donor/acceptor" evidence="2">
    <location>
        <position position="96"/>
    </location>
</feature>
<dbReference type="InterPro" id="IPR013078">
    <property type="entry name" value="His_Pase_superF_clade-1"/>
</dbReference>
<feature type="active site" description="Tele-phosphohistidine intermediate" evidence="2">
    <location>
        <position position="20"/>
    </location>
</feature>
<dbReference type="InterPro" id="IPR017578">
    <property type="entry name" value="Ribazole_CobC"/>
</dbReference>
<dbReference type="PATRIC" id="fig|29290.4.peg.209"/>
<feature type="binding site" evidence="3">
    <location>
        <position position="72"/>
    </location>
    <ligand>
        <name>substrate</name>
    </ligand>
</feature>
<dbReference type="EC" id="3.1.3.73" evidence="1"/>
<protein>
    <recommendedName>
        <fullName evidence="1">Alpha-ribazole phosphatase</fullName>
        <ecNumber evidence="1">3.1.3.73</ecNumber>
    </recommendedName>
</protein>
<dbReference type="SUPFAM" id="SSF53254">
    <property type="entry name" value="Phosphoglycerate mutase-like"/>
    <property type="match status" value="1"/>
</dbReference>
<dbReference type="SMART" id="SM00855">
    <property type="entry name" value="PGAM"/>
    <property type="match status" value="1"/>
</dbReference>
<dbReference type="Proteomes" id="UP000033423">
    <property type="component" value="Unassembled WGS sequence"/>
</dbReference>
<dbReference type="InterPro" id="IPR029033">
    <property type="entry name" value="His_PPase_superfam"/>
</dbReference>
<evidence type="ECO:0000313" key="4">
    <source>
        <dbReference type="EMBL" id="KJU87657.1"/>
    </source>
</evidence>
<evidence type="ECO:0000256" key="2">
    <source>
        <dbReference type="PIRSR" id="PIRSR613078-1"/>
    </source>
</evidence>
<dbReference type="CDD" id="cd07067">
    <property type="entry name" value="HP_PGM_like"/>
    <property type="match status" value="1"/>
</dbReference>
<reference evidence="4 5" key="1">
    <citation type="submission" date="2015-02" db="EMBL/GenBank/DDBJ databases">
        <title>Single-cell genomics of uncultivated deep-branching MTB reveals a conserved set of magnetosome genes.</title>
        <authorList>
            <person name="Kolinko S."/>
            <person name="Richter M."/>
            <person name="Glockner F.O."/>
            <person name="Brachmann A."/>
            <person name="Schuler D."/>
        </authorList>
    </citation>
    <scope>NUCLEOTIDE SEQUENCE [LARGE SCALE GENOMIC DNA]</scope>
    <source>
        <strain evidence="4">TM-1</strain>
    </source>
</reference>
<dbReference type="AlphaFoldDB" id="A0A0F3H0M7"/>
<evidence type="ECO:0000256" key="1">
    <source>
        <dbReference type="NCBIfam" id="TIGR03162"/>
    </source>
</evidence>
<dbReference type="InterPro" id="IPR050275">
    <property type="entry name" value="PGM_Phosphatase"/>
</dbReference>
<dbReference type="EMBL" id="LACI01000072">
    <property type="protein sequence ID" value="KJU87657.1"/>
    <property type="molecule type" value="Genomic_DNA"/>
</dbReference>
<keyword evidence="5" id="KW-1185">Reference proteome</keyword>
<evidence type="ECO:0000313" key="5">
    <source>
        <dbReference type="Proteomes" id="UP000033423"/>
    </source>
</evidence>
<sequence length="217" mass="24454">MQIKKRTGLEMTTTVYLLRHGKTIGDNERRYKGHTDVPLSDDGIRQAARSAQYIKKHAATGIQCIYCSDLSRTIESAEMIGKPFDLTPIKVAGLRERHFGRWEGMTFDEVSQTYPQEFDQWAKNPLAFSPIDGESTLDVSARVIPAFYDILTGHRNESIVVVAHGGVNRVILATLLGAPLENLFRIEQDFNCINIIEFHEDLPVVKALNYVAEFNCP</sequence>
<dbReference type="PANTHER" id="PTHR48100:SF10">
    <property type="entry name" value="2-CARBOXY-D-ARABINITOL-1-PHOSPHATASE-RELATED"/>
    <property type="match status" value="1"/>
</dbReference>
<proteinExistence type="predicted"/>
<name>A0A0F3H0M7_9BACT</name>
<gene>
    <name evidence="4" type="ORF">MBAV_000150</name>
</gene>
<comment type="caution">
    <text evidence="4">The sequence shown here is derived from an EMBL/GenBank/DDBJ whole genome shotgun (WGS) entry which is preliminary data.</text>
</comment>
<evidence type="ECO:0000256" key="3">
    <source>
        <dbReference type="PIRSR" id="PIRSR613078-2"/>
    </source>
</evidence>
<accession>A0A0F3H0M7</accession>
<dbReference type="Pfam" id="PF00300">
    <property type="entry name" value="His_Phos_1"/>
    <property type="match status" value="1"/>
</dbReference>
<organism evidence="4 5">
    <name type="scientific">Candidatus Magnetobacterium bavaricum</name>
    <dbReference type="NCBI Taxonomy" id="29290"/>
    <lineage>
        <taxon>Bacteria</taxon>
        <taxon>Pseudomonadati</taxon>
        <taxon>Nitrospirota</taxon>
        <taxon>Thermodesulfovibrionia</taxon>
        <taxon>Thermodesulfovibrionales</taxon>
        <taxon>Candidatus Magnetobacteriaceae</taxon>
        <taxon>Candidatus Magnetobacterium</taxon>
    </lineage>
</organism>
<dbReference type="Gene3D" id="3.40.50.1240">
    <property type="entry name" value="Phosphoglycerate mutase-like"/>
    <property type="match status" value="1"/>
</dbReference>
<dbReference type="NCBIfam" id="TIGR03162">
    <property type="entry name" value="ribazole_cobC"/>
    <property type="match status" value="1"/>
</dbReference>